<accession>A0A7R8X2P4</accession>
<sequence>MQTYPKTEAAFKDMVSTFLVFSKKGRKYLRDVQYTGNLLVDFNITASRGRYQHIHFNDGVEKRRGIDEVEEVLHSVRFRFRDPFRGCLGPDYLAIRNDQESHIDFWS</sequence>
<dbReference type="Proteomes" id="UP000677054">
    <property type="component" value="Unassembled WGS sequence"/>
</dbReference>
<reference evidence="1" key="1">
    <citation type="submission" date="2020-11" db="EMBL/GenBank/DDBJ databases">
        <authorList>
            <person name="Tran Van P."/>
        </authorList>
    </citation>
    <scope>NUCLEOTIDE SEQUENCE</scope>
</reference>
<name>A0A7R8X2P4_9CRUS</name>
<keyword evidence="2" id="KW-1185">Reference proteome</keyword>
<gene>
    <name evidence="1" type="ORF">DSTB1V02_LOCUS2604</name>
</gene>
<dbReference type="EMBL" id="CAJPEV010000298">
    <property type="protein sequence ID" value="CAG0883650.1"/>
    <property type="molecule type" value="Genomic_DNA"/>
</dbReference>
<dbReference type="EMBL" id="LR899815">
    <property type="protein sequence ID" value="CAD7242648.1"/>
    <property type="molecule type" value="Genomic_DNA"/>
</dbReference>
<evidence type="ECO:0000313" key="2">
    <source>
        <dbReference type="Proteomes" id="UP000677054"/>
    </source>
</evidence>
<proteinExistence type="predicted"/>
<protein>
    <submittedName>
        <fullName evidence="1">Uncharacterized protein</fullName>
    </submittedName>
</protein>
<dbReference type="AlphaFoldDB" id="A0A7R8X2P4"/>
<organism evidence="1">
    <name type="scientific">Darwinula stevensoni</name>
    <dbReference type="NCBI Taxonomy" id="69355"/>
    <lineage>
        <taxon>Eukaryota</taxon>
        <taxon>Metazoa</taxon>
        <taxon>Ecdysozoa</taxon>
        <taxon>Arthropoda</taxon>
        <taxon>Crustacea</taxon>
        <taxon>Oligostraca</taxon>
        <taxon>Ostracoda</taxon>
        <taxon>Podocopa</taxon>
        <taxon>Podocopida</taxon>
        <taxon>Darwinulocopina</taxon>
        <taxon>Darwinuloidea</taxon>
        <taxon>Darwinulidae</taxon>
        <taxon>Darwinula</taxon>
    </lineage>
</organism>
<evidence type="ECO:0000313" key="1">
    <source>
        <dbReference type="EMBL" id="CAD7242648.1"/>
    </source>
</evidence>